<dbReference type="AlphaFoldDB" id="A0A654U450"/>
<dbReference type="Proteomes" id="UP000039217">
    <property type="component" value="Unassembled WGS sequence"/>
</dbReference>
<dbReference type="EMBL" id="CGCX01001403">
    <property type="protein sequence ID" value="CFR94172.1"/>
    <property type="molecule type" value="Genomic_DNA"/>
</dbReference>
<protein>
    <submittedName>
        <fullName evidence="2">Uncharacterized protein</fullName>
    </submittedName>
</protein>
<reference evidence="4 5" key="1">
    <citation type="submission" date="2015-03" db="EMBL/GenBank/DDBJ databases">
        <authorList>
            <consortium name="Pathogen Informatics"/>
        </authorList>
    </citation>
    <scope>NUCLEOTIDE SEQUENCE [LARGE SCALE GENOMIC DNA]</scope>
    <source>
        <strain evidence="2 5">C09601061</strain>
        <strain evidence="3 4">D00501624</strain>
    </source>
</reference>
<organism evidence="2 5">
    <name type="scientific">Mycobacterium tuberculosis</name>
    <dbReference type="NCBI Taxonomy" id="1773"/>
    <lineage>
        <taxon>Bacteria</taxon>
        <taxon>Bacillati</taxon>
        <taxon>Actinomycetota</taxon>
        <taxon>Actinomycetes</taxon>
        <taxon>Mycobacteriales</taxon>
        <taxon>Mycobacteriaceae</taxon>
        <taxon>Mycobacterium</taxon>
        <taxon>Mycobacterium tuberculosis complex</taxon>
    </lineage>
</organism>
<dbReference type="EMBL" id="CQQC01000753">
    <property type="protein sequence ID" value="CNV38770.1"/>
    <property type="molecule type" value="Genomic_DNA"/>
</dbReference>
<proteinExistence type="predicted"/>
<name>A0A654U450_MYCTX</name>
<evidence type="ECO:0000313" key="5">
    <source>
        <dbReference type="Proteomes" id="UP000046680"/>
    </source>
</evidence>
<evidence type="ECO:0000313" key="3">
    <source>
        <dbReference type="EMBL" id="CNV38770.1"/>
    </source>
</evidence>
<sequence length="207" mass="21171">MSSTSSQLPGVSPIVSKPMSSVRGARPVAKSTSSTRSSVPSSSSRTTGPVGLGRPSARTDTPTRTSTPASASPRPMSSPTNGSIRGSRPDPRASRVTEAPSPCQAVAISTPTPPAPTIASRSGTVLLSVAWRLVHGRASVMPGRSGSAGRLPVQMTTACRAVSATLSPLDLVTTTRRGPSNRPSPRISVAPIPLTQSAWPVSSQWAT</sequence>
<evidence type="ECO:0000313" key="2">
    <source>
        <dbReference type="EMBL" id="CFR94172.1"/>
    </source>
</evidence>
<accession>A0A654U450</accession>
<evidence type="ECO:0000256" key="1">
    <source>
        <dbReference type="SAM" id="MobiDB-lite"/>
    </source>
</evidence>
<feature type="region of interest" description="Disordered" evidence="1">
    <location>
        <begin position="1"/>
        <end position="117"/>
    </location>
</feature>
<feature type="compositionally biased region" description="Low complexity" evidence="1">
    <location>
        <begin position="31"/>
        <end position="80"/>
    </location>
</feature>
<gene>
    <name evidence="2" type="ORF">ERS007657_03127</name>
    <name evidence="3" type="ORF">ERS007661_02240</name>
</gene>
<dbReference type="Proteomes" id="UP000046680">
    <property type="component" value="Unassembled WGS sequence"/>
</dbReference>
<evidence type="ECO:0000313" key="4">
    <source>
        <dbReference type="Proteomes" id="UP000039217"/>
    </source>
</evidence>